<accession>A0A8S3IME7</accession>
<dbReference type="AlphaFoldDB" id="A0A8S3IME7"/>
<protein>
    <submittedName>
        <fullName evidence="1">Uncharacterized protein</fullName>
    </submittedName>
</protein>
<organism evidence="1 2">
    <name type="scientific">Rotaria magnacalcarata</name>
    <dbReference type="NCBI Taxonomy" id="392030"/>
    <lineage>
        <taxon>Eukaryota</taxon>
        <taxon>Metazoa</taxon>
        <taxon>Spiralia</taxon>
        <taxon>Gnathifera</taxon>
        <taxon>Rotifera</taxon>
        <taxon>Eurotatoria</taxon>
        <taxon>Bdelloidea</taxon>
        <taxon>Philodinida</taxon>
        <taxon>Philodinidae</taxon>
        <taxon>Rotaria</taxon>
    </lineage>
</organism>
<evidence type="ECO:0000313" key="2">
    <source>
        <dbReference type="Proteomes" id="UP000681720"/>
    </source>
</evidence>
<name>A0A8S3IME7_9BILA</name>
<gene>
    <name evidence="1" type="ORF">GIL414_LOCUS76911</name>
</gene>
<feature type="non-terminal residue" evidence="1">
    <location>
        <position position="185"/>
    </location>
</feature>
<dbReference type="EMBL" id="CAJOBJ010346396">
    <property type="protein sequence ID" value="CAF5201982.1"/>
    <property type="molecule type" value="Genomic_DNA"/>
</dbReference>
<proteinExistence type="predicted"/>
<comment type="caution">
    <text evidence="1">The sequence shown here is derived from an EMBL/GenBank/DDBJ whole genome shotgun (WGS) entry which is preliminary data.</text>
</comment>
<evidence type="ECO:0000313" key="1">
    <source>
        <dbReference type="EMBL" id="CAF5201982.1"/>
    </source>
</evidence>
<reference evidence="1" key="1">
    <citation type="submission" date="2021-02" db="EMBL/GenBank/DDBJ databases">
        <authorList>
            <person name="Nowell W R."/>
        </authorList>
    </citation>
    <scope>NUCLEOTIDE SEQUENCE</scope>
</reference>
<sequence length="185" mass="21502">MLQQLLTQQVIPSPSSESVSVDYPQCRQAAVSYVMSVFPSNDCTSRFILLTACSDKNEDIRSLARRNLFNEQGIDYPDFQSLLKLILANAHGDFALGRQTLVYHPQTYQEMIYYLHRCLIRQSFSGEKTTPLWKYEEQLLCVNDTAKQNTTIWYNYIQFLLDFVLVVHDCLSTYFLFEAIIIGYH</sequence>
<dbReference type="Proteomes" id="UP000681720">
    <property type="component" value="Unassembled WGS sequence"/>
</dbReference>